<feature type="signal peptide" evidence="2">
    <location>
        <begin position="1"/>
        <end position="31"/>
    </location>
</feature>
<reference evidence="5" key="1">
    <citation type="submission" date="2016-11" db="EMBL/GenBank/DDBJ databases">
        <authorList>
            <person name="Varghese N."/>
            <person name="Submissions S."/>
        </authorList>
    </citation>
    <scope>NUCLEOTIDE SEQUENCE [LARGE SCALE GENOMIC DNA]</scope>
    <source>
        <strain evidence="5">ACAM 48</strain>
    </source>
</reference>
<evidence type="ECO:0000256" key="2">
    <source>
        <dbReference type="SAM" id="SignalP"/>
    </source>
</evidence>
<evidence type="ECO:0000259" key="3">
    <source>
        <dbReference type="PROSITE" id="PS50825"/>
    </source>
</evidence>
<organism evidence="4 5">
    <name type="scientific">Salegentibacter salegens</name>
    <dbReference type="NCBI Taxonomy" id="143223"/>
    <lineage>
        <taxon>Bacteria</taxon>
        <taxon>Pseudomonadati</taxon>
        <taxon>Bacteroidota</taxon>
        <taxon>Flavobacteriia</taxon>
        <taxon>Flavobacteriales</taxon>
        <taxon>Flavobacteriaceae</taxon>
        <taxon>Salegentibacter</taxon>
    </lineage>
</organism>
<dbReference type="EMBL" id="LT670848">
    <property type="protein sequence ID" value="SHM53399.1"/>
    <property type="molecule type" value="Genomic_DNA"/>
</dbReference>
<dbReference type="STRING" id="143223.SAMN05878281_1009"/>
<dbReference type="InterPro" id="IPR003410">
    <property type="entry name" value="HYR_dom"/>
</dbReference>
<dbReference type="OrthoDB" id="599464at2"/>
<dbReference type="NCBIfam" id="TIGR04131">
    <property type="entry name" value="Bac_Flav_CTERM"/>
    <property type="match status" value="1"/>
</dbReference>
<dbReference type="Proteomes" id="UP000190235">
    <property type="component" value="Chromosome I"/>
</dbReference>
<dbReference type="InterPro" id="IPR026341">
    <property type="entry name" value="T9SS_type_B"/>
</dbReference>
<evidence type="ECO:0000313" key="5">
    <source>
        <dbReference type="Proteomes" id="UP000190235"/>
    </source>
</evidence>
<feature type="domain" description="HYR" evidence="3">
    <location>
        <begin position="1799"/>
        <end position="1880"/>
    </location>
</feature>
<feature type="chain" id="PRO_5012161308" evidence="2">
    <location>
        <begin position="32"/>
        <end position="2314"/>
    </location>
</feature>
<feature type="domain" description="HYR" evidence="3">
    <location>
        <begin position="1546"/>
        <end position="1632"/>
    </location>
</feature>
<protein>
    <submittedName>
        <fullName evidence="4">Gliding motility-associated C-terminal domain-containing protein</fullName>
    </submittedName>
</protein>
<keyword evidence="2" id="KW-0732">Signal</keyword>
<accession>A0A1M7JJW3</accession>
<dbReference type="InterPro" id="IPR047589">
    <property type="entry name" value="DUF11_rpt"/>
</dbReference>
<dbReference type="PANTHER" id="PTHR24273">
    <property type="entry name" value="FI04643P-RELATED"/>
    <property type="match status" value="1"/>
</dbReference>
<feature type="domain" description="HYR" evidence="3">
    <location>
        <begin position="1716"/>
        <end position="1798"/>
    </location>
</feature>
<dbReference type="PROSITE" id="PS50825">
    <property type="entry name" value="HYR"/>
    <property type="match status" value="5"/>
</dbReference>
<keyword evidence="1" id="KW-0677">Repeat</keyword>
<dbReference type="RefSeq" id="WP_079734252.1">
    <property type="nucleotide sequence ID" value="NZ_LT670848.1"/>
</dbReference>
<gene>
    <name evidence="4" type="ORF">SAMN05878281_1009</name>
</gene>
<dbReference type="Pfam" id="PF13585">
    <property type="entry name" value="CHU_C"/>
    <property type="match status" value="1"/>
</dbReference>
<feature type="domain" description="HYR" evidence="3">
    <location>
        <begin position="1961"/>
        <end position="2044"/>
    </location>
</feature>
<dbReference type="NCBIfam" id="TIGR01451">
    <property type="entry name" value="B_ant_repeat"/>
    <property type="match status" value="1"/>
</dbReference>
<dbReference type="InterPro" id="IPR013783">
    <property type="entry name" value="Ig-like_fold"/>
</dbReference>
<feature type="domain" description="HYR" evidence="3">
    <location>
        <begin position="1296"/>
        <end position="1379"/>
    </location>
</feature>
<evidence type="ECO:0000313" key="4">
    <source>
        <dbReference type="EMBL" id="SHM53399.1"/>
    </source>
</evidence>
<sequence length="2314" mass="248991">MEKNYFRNQITSIRFVLIAFTVLFFTTAANAQVYKEFQQRTSQYSTSKKIYNIKGDFTMIGNTNLSLYIYGDNTNNSNNYMQFVDEDGDSSTENSSAAVLEFSNENGANPDCSSIIYAGLYWSGRTDTSEKTSNKRKIKVKGPNNSTYQTFTANPNDILFPGPSNMYAAYAEVTDLVRNNGTGEYWVADMELTEGNGGVTGYYGGWGMIVIYENSQMDWRDVTIFDGYAHVEGNVVANYELPVSGFNTAQSGPVNMKLGIMAGEGDVGISGDYFQIKKNSDNTWLGLSHEQNSTNNFFNSSIENDGISRTPNYSNNTGIDISMFNIPNNGNSAIDNNQTSTTFRYGSTQDTYSIFSIAMSVDAYIPEIEGVSSLTAINGSIAGNPPYNAEPGDELSYKIELKNKGTENVEDVKVVIPVPYNADYLTNSLSTNFYFSPTPQNYNVYFDPTLGATGSIVWEIDELPLATNTNDILADLTIKFGVTRDCTILSNVCPGFDLIRFNGNISGRGAITGTTFENKDLIQGYETEGTCQGQPITSPFEVAIDATNFRAENCGNSDEERKFIYCNREDPIKISEINSGFPNGTRFFNESPVTSNSTEYTTNNPIPNNSGSTEYYAVIPGTQNCAIPFTIEITTIASVPETESITYCLNDEADSLTAVASDPDFNLYYYTSEADTTPEIQITPSTSQAGEITYYVAEGESASCISPNKAPIKVSVIGEPEITAPQNQTIQTCDNDFLDNAIPGLSNEFTTIAQQVFTDLGGSISFTEDIESISYKDILQQQSPAVYKRIFRITYECGKIYVQQSLTLENIKTQLEPFYTKEDPTCKNENGVLTITNFNENYDYELKSDAGDIALSNAATSIVPGVYTLSVTLNDCVFTTNTFEILPAPAIPGTPEITTVVQPNCKDITGTISVTTEQGISYTLLDENQNTLNNVIANGTFSGLTDGKYFVEASNEDCEAVSEALVITKNLGTPNQPQVSVSQQPSCDDTTGTISVTTEQGISYTLLDENQNPLNNVIADGTFSDLTDGKYFVEATNGDCEAVSEALVIIKNLGTPGQPQANVSQQPSCEDTTGTISVTTEQGISYTLLDENQNPLNNVIANGTFSGLTDGKYFVQASNGDCEAVSEELEIIKNEGGPGSPVAEVSQQPTCEDTTGTISVNTEAGISYTLLDENQNPLNNSIENGEFSDLAAATYFVQASNGDCEAISEALVIIKNEGAPIAPITTSITNTTCSLNNGIIEFEPTEGLTFILKDSEQNEYSHKNGSFTDLASGVYYLVAKNNNCETEIEVSVEADQDKEAPEITSCPTDLINVTVDEGTCTASQLSFGDLIAKDNCDSELSITNNAPELFSLGETIVIWTVTDAAGNESTCTQTVTVIDNQVPVIYDVEAIDTTANACGAMIEITPPQANDNCSVGNVIGTRDDNQTLDAEYQVGTTTITWTVTDENGNQAEPVIQTVTVTENQAPVIAEVESINRTADANTCGAMLEIIAPQANDNCSVGMATGTRDDNQALDAEYPVGTTTITWTVTDENGNQAEPVIQTVTVTDNQAPVINDVEAIDTTADANACGAMIEITAPEATDNCSIGNLNGTRDDNQALDAEYPVGTTTITWTVIDENGNEAESVIQTVTVTDNQAPVIANVESINTSADANTCGAILEITAPQATDNCSVGNVNGTRDDNQALDAEYPVGTTTITWTVNDANGNEAEPVMQTVTVTDNQAPSIECPENMIFSTETGVDFATVNFENPLATDNCEVTVEQTGGSTSGSQFPIGTTTITFTATDDSGNTTECSFDIIIEDTEDPTLECPSDIVRSTDGGICGAIVEFETPEGFDNSGNVTVEQSAGLSSGEVFPVGTTTITFTTSDAAGNTASCSFEISVVDDKAPVIEDKNDITVNTDPDICGAIIDYDIPSATDDCGLESITLTEGLAPGSEFSLGETILTYTAIDVNGNSVNSSFIVTVIDNQAPVIACPEDIQLNVEFGTETVVVNYATISATDNCSETSIELIEGYASGEEFPVGETIVTYEVTDASGNTASCSFTVIVEEEPEETPAAPDAPQVEVIQPDCVTPIGVILINTEDGLTYSIDRGNYETVDEFTELEPGTYSITARDAFDQISEPTVVTIEEPVANEIETSTISLCTEDITFDLFELLEGDYDTSGVWVDSEDTGALNQGIIDPAMLPVDTYTFEYQLNNGICNSTTEVTVSINDDCIVLPCSLEDIQSSISKAVTPNGDTHNDYFSIDFASECGFTYDVKIFNRWGNKIYEAINYQNDWDGYSTNSVTSSNQLPSGTYFYILEIRNSGFAPIQGYIYLGTK</sequence>
<dbReference type="Gene3D" id="2.60.40.10">
    <property type="entry name" value="Immunoglobulins"/>
    <property type="match status" value="2"/>
</dbReference>
<dbReference type="Pfam" id="PF02494">
    <property type="entry name" value="HYR"/>
    <property type="match status" value="8"/>
</dbReference>
<name>A0A1M7JJW3_9FLAO</name>
<dbReference type="PANTHER" id="PTHR24273:SF32">
    <property type="entry name" value="HYALIN"/>
    <property type="match status" value="1"/>
</dbReference>
<proteinExistence type="predicted"/>
<evidence type="ECO:0000256" key="1">
    <source>
        <dbReference type="ARBA" id="ARBA00022737"/>
    </source>
</evidence>
<keyword evidence="5" id="KW-1185">Reference proteome</keyword>